<reference evidence="6 7" key="1">
    <citation type="submission" date="2018-10" db="EMBL/GenBank/DDBJ databases">
        <title>Genomic Encyclopedia of Archaeal and Bacterial Type Strains, Phase II (KMG-II): from individual species to whole genera.</title>
        <authorList>
            <person name="Goeker M."/>
        </authorList>
    </citation>
    <scope>NUCLEOTIDE SEQUENCE [LARGE SCALE GENOMIC DNA]</scope>
    <source>
        <strain evidence="6 7">DSM 235</strain>
    </source>
</reference>
<comment type="caution">
    <text evidence="6">The sequence shown here is derived from an EMBL/GenBank/DDBJ whole genome shotgun (WGS) entry which is preliminary data.</text>
</comment>
<dbReference type="AlphaFoldDB" id="A0A495VBG6"/>
<protein>
    <submittedName>
        <fullName evidence="6">TraR/DksA family transcriptional regulator</fullName>
    </submittedName>
</protein>
<feature type="zinc finger region" description="dksA C4-type" evidence="4">
    <location>
        <begin position="39"/>
        <end position="63"/>
    </location>
</feature>
<keyword evidence="3" id="KW-0862">Zinc</keyword>
<keyword evidence="1" id="KW-0479">Metal-binding</keyword>
<evidence type="ECO:0000259" key="5">
    <source>
        <dbReference type="Pfam" id="PF01258"/>
    </source>
</evidence>
<proteinExistence type="predicted"/>
<name>A0A495VBG6_9GAMM</name>
<dbReference type="Pfam" id="PF01258">
    <property type="entry name" value="zf-dskA_traR"/>
    <property type="match status" value="1"/>
</dbReference>
<evidence type="ECO:0000256" key="4">
    <source>
        <dbReference type="PROSITE-ProRule" id="PRU00510"/>
    </source>
</evidence>
<keyword evidence="7" id="KW-1185">Reference proteome</keyword>
<evidence type="ECO:0000313" key="7">
    <source>
        <dbReference type="Proteomes" id="UP000274556"/>
    </source>
</evidence>
<evidence type="ECO:0000256" key="1">
    <source>
        <dbReference type="ARBA" id="ARBA00022723"/>
    </source>
</evidence>
<dbReference type="InterPro" id="IPR000962">
    <property type="entry name" value="Znf_DskA_TraR"/>
</dbReference>
<evidence type="ECO:0000256" key="3">
    <source>
        <dbReference type="ARBA" id="ARBA00022833"/>
    </source>
</evidence>
<dbReference type="PANTHER" id="PTHR38777">
    <property type="entry name" value="FELS-2 PROPHAGE PROTEIN"/>
    <property type="match status" value="1"/>
</dbReference>
<dbReference type="Proteomes" id="UP000274556">
    <property type="component" value="Unassembled WGS sequence"/>
</dbReference>
<dbReference type="SUPFAM" id="SSF57716">
    <property type="entry name" value="Glucocorticoid receptor-like (DNA-binding domain)"/>
    <property type="match status" value="1"/>
</dbReference>
<keyword evidence="2" id="KW-0863">Zinc-finger</keyword>
<evidence type="ECO:0000313" key="6">
    <source>
        <dbReference type="EMBL" id="RKT46692.1"/>
    </source>
</evidence>
<accession>A0A495VBG6</accession>
<dbReference type="PANTHER" id="PTHR38777:SF1">
    <property type="entry name" value="DNAK SUPPRESSOR PROTEIN"/>
    <property type="match status" value="1"/>
</dbReference>
<organism evidence="6 7">
    <name type="scientific">Thiocapsa rosea</name>
    <dbReference type="NCBI Taxonomy" id="69360"/>
    <lineage>
        <taxon>Bacteria</taxon>
        <taxon>Pseudomonadati</taxon>
        <taxon>Pseudomonadota</taxon>
        <taxon>Gammaproteobacteria</taxon>
        <taxon>Chromatiales</taxon>
        <taxon>Chromatiaceae</taxon>
        <taxon>Thiocapsa</taxon>
    </lineage>
</organism>
<feature type="domain" description="Zinc finger DksA/TraR C4-type" evidence="5">
    <location>
        <begin position="36"/>
        <end position="68"/>
    </location>
</feature>
<dbReference type="GO" id="GO:1900378">
    <property type="term" value="P:positive regulation of secondary metabolite biosynthetic process"/>
    <property type="evidence" value="ECO:0007669"/>
    <property type="project" value="TreeGrafter"/>
</dbReference>
<dbReference type="PROSITE" id="PS51128">
    <property type="entry name" value="ZF_DKSA_2"/>
    <property type="match status" value="1"/>
</dbReference>
<evidence type="ECO:0000256" key="2">
    <source>
        <dbReference type="ARBA" id="ARBA00022771"/>
    </source>
</evidence>
<dbReference type="Gene3D" id="1.20.120.910">
    <property type="entry name" value="DksA, coiled-coil domain"/>
    <property type="match status" value="1"/>
</dbReference>
<dbReference type="EMBL" id="RBXL01000001">
    <property type="protein sequence ID" value="RKT46692.1"/>
    <property type="molecule type" value="Genomic_DNA"/>
</dbReference>
<gene>
    <name evidence="6" type="ORF">BDD21_4224</name>
</gene>
<dbReference type="OrthoDB" id="962301at2"/>
<dbReference type="GO" id="GO:0008270">
    <property type="term" value="F:zinc ion binding"/>
    <property type="evidence" value="ECO:0007669"/>
    <property type="project" value="UniProtKB-KW"/>
</dbReference>
<sequence>MEKFADVLDHAQAHTERETELRIAAIQRYSRVGHGRALCIDCGDQIPLNRRKHVPNAKRCAACQAAEESKRAPIPRRA</sequence>
<dbReference type="RefSeq" id="WP_120798770.1">
    <property type="nucleotide sequence ID" value="NZ_RBXL01000001.1"/>
</dbReference>